<feature type="region of interest" description="Disordered" evidence="1">
    <location>
        <begin position="148"/>
        <end position="181"/>
    </location>
</feature>
<sequence>MNIEISETPLQLSNKETMVAKVTSISFTVKYAVISFNPSIRTLNSNPPKPGYASNSDQTPAVKVRELTFGKAQSNNSKIDLQTPTGTSHLVETAVKLFTVLPNGNVASRLRRLVDSRWSFLKLENSFTLKLEAFSRERLNWEIRRNEGEHIGSPPARLNPKIRNRERNQIPANPRNPRLDETSVAQEQIVVFVLDVFVRREAQRLLDADRHALDNPQFGNQFAENLLEGGDRRRPGGWRRSGLGVAEVGPMEVDGSELRRERV</sequence>
<accession>A0A022QVW0</accession>
<evidence type="ECO:0000313" key="2">
    <source>
        <dbReference type="EMBL" id="EYU30665.1"/>
    </source>
</evidence>
<dbReference type="EMBL" id="KI631019">
    <property type="protein sequence ID" value="EYU30665.1"/>
    <property type="molecule type" value="Genomic_DNA"/>
</dbReference>
<evidence type="ECO:0000313" key="3">
    <source>
        <dbReference type="Proteomes" id="UP000030748"/>
    </source>
</evidence>
<gene>
    <name evidence="2" type="ORF">MIMGU_mgv1a012044mg</name>
</gene>
<keyword evidence="3" id="KW-1185">Reference proteome</keyword>
<organism evidence="2 3">
    <name type="scientific">Erythranthe guttata</name>
    <name type="common">Yellow monkey flower</name>
    <name type="synonym">Mimulus guttatus</name>
    <dbReference type="NCBI Taxonomy" id="4155"/>
    <lineage>
        <taxon>Eukaryota</taxon>
        <taxon>Viridiplantae</taxon>
        <taxon>Streptophyta</taxon>
        <taxon>Embryophyta</taxon>
        <taxon>Tracheophyta</taxon>
        <taxon>Spermatophyta</taxon>
        <taxon>Magnoliopsida</taxon>
        <taxon>eudicotyledons</taxon>
        <taxon>Gunneridae</taxon>
        <taxon>Pentapetalae</taxon>
        <taxon>asterids</taxon>
        <taxon>lamiids</taxon>
        <taxon>Lamiales</taxon>
        <taxon>Phrymaceae</taxon>
        <taxon>Erythranthe</taxon>
    </lineage>
</organism>
<evidence type="ECO:0000256" key="1">
    <source>
        <dbReference type="SAM" id="MobiDB-lite"/>
    </source>
</evidence>
<dbReference type="Proteomes" id="UP000030748">
    <property type="component" value="Unassembled WGS sequence"/>
</dbReference>
<reference evidence="2 3" key="1">
    <citation type="journal article" date="2013" name="Proc. Natl. Acad. Sci. U.S.A.">
        <title>Fine-scale variation in meiotic recombination in Mimulus inferred from population shotgun sequencing.</title>
        <authorList>
            <person name="Hellsten U."/>
            <person name="Wright K.M."/>
            <person name="Jenkins J."/>
            <person name="Shu S."/>
            <person name="Yuan Y."/>
            <person name="Wessler S.R."/>
            <person name="Schmutz J."/>
            <person name="Willis J.H."/>
            <person name="Rokhsar D.S."/>
        </authorList>
    </citation>
    <scope>NUCLEOTIDE SEQUENCE [LARGE SCALE GENOMIC DNA]</scope>
    <source>
        <strain evidence="3">cv. DUN x IM62</strain>
    </source>
</reference>
<protein>
    <submittedName>
        <fullName evidence="2">Uncharacterized protein</fullName>
    </submittedName>
</protein>
<name>A0A022QVW0_ERYGU</name>
<proteinExistence type="predicted"/>
<dbReference type="AlphaFoldDB" id="A0A022QVW0"/>